<reference evidence="2 3" key="1">
    <citation type="submission" date="2022-10" db="EMBL/GenBank/DDBJ databases">
        <title>Defluviimonas sp. nov., isolated from ocean surface sediments.</title>
        <authorList>
            <person name="He W."/>
            <person name="Wang L."/>
            <person name="Zhang D.-F."/>
        </authorList>
    </citation>
    <scope>NUCLEOTIDE SEQUENCE [LARGE SCALE GENOMIC DNA]</scope>
    <source>
        <strain evidence="2 3">WL0024</strain>
    </source>
</reference>
<evidence type="ECO:0000313" key="2">
    <source>
        <dbReference type="EMBL" id="MCU9849533.1"/>
    </source>
</evidence>
<evidence type="ECO:0000313" key="3">
    <source>
        <dbReference type="Proteomes" id="UP001209535"/>
    </source>
</evidence>
<dbReference type="Proteomes" id="UP001209535">
    <property type="component" value="Unassembled WGS sequence"/>
</dbReference>
<dbReference type="RefSeq" id="WP_263338360.1">
    <property type="nucleotide sequence ID" value="NZ_JAOVQO010000016.1"/>
</dbReference>
<organism evidence="2 3">
    <name type="scientific">Albidovulum salinarum</name>
    <dbReference type="NCBI Taxonomy" id="2984153"/>
    <lineage>
        <taxon>Bacteria</taxon>
        <taxon>Pseudomonadati</taxon>
        <taxon>Pseudomonadota</taxon>
        <taxon>Alphaproteobacteria</taxon>
        <taxon>Rhodobacterales</taxon>
        <taxon>Paracoccaceae</taxon>
        <taxon>Albidovulum</taxon>
    </lineage>
</organism>
<sequence length="108" mass="11516">MTIEAMTTRSGRKSNPKSGIKRVSKKDQLIRMLSTTTGADVATISRKLGWQPHTVRAALTGLRKAGYEVAAETSGQGKPARYRIVFAASAMESTEAAAIRSCETTDAG</sequence>
<comment type="caution">
    <text evidence="2">The sequence shown here is derived from an EMBL/GenBank/DDBJ whole genome shotgun (WGS) entry which is preliminary data.</text>
</comment>
<dbReference type="InterPro" id="IPR021880">
    <property type="entry name" value="DUF3489"/>
</dbReference>
<feature type="compositionally biased region" description="Basic residues" evidence="1">
    <location>
        <begin position="10"/>
        <end position="24"/>
    </location>
</feature>
<accession>A0ABT2X6I9</accession>
<dbReference type="EMBL" id="JAOVQO010000016">
    <property type="protein sequence ID" value="MCU9849533.1"/>
    <property type="molecule type" value="Genomic_DNA"/>
</dbReference>
<protein>
    <submittedName>
        <fullName evidence="2">DUF3489 domain-containing protein</fullName>
    </submittedName>
</protein>
<name>A0ABT2X6I9_9RHOB</name>
<proteinExistence type="predicted"/>
<feature type="region of interest" description="Disordered" evidence="1">
    <location>
        <begin position="1"/>
        <end position="26"/>
    </location>
</feature>
<gene>
    <name evidence="2" type="ORF">OEZ60_16145</name>
</gene>
<keyword evidence="3" id="KW-1185">Reference proteome</keyword>
<dbReference type="Pfam" id="PF11994">
    <property type="entry name" value="DUF3489"/>
    <property type="match status" value="1"/>
</dbReference>
<evidence type="ECO:0000256" key="1">
    <source>
        <dbReference type="SAM" id="MobiDB-lite"/>
    </source>
</evidence>